<keyword evidence="1" id="KW-1133">Transmembrane helix</keyword>
<organism evidence="2">
    <name type="scientific">marine sediment metagenome</name>
    <dbReference type="NCBI Taxonomy" id="412755"/>
    <lineage>
        <taxon>unclassified sequences</taxon>
        <taxon>metagenomes</taxon>
        <taxon>ecological metagenomes</taxon>
    </lineage>
</organism>
<reference evidence="2" key="1">
    <citation type="journal article" date="2014" name="Front. Microbiol.">
        <title>High frequency of phylogenetically diverse reductive dehalogenase-homologous genes in deep subseafloor sedimentary metagenomes.</title>
        <authorList>
            <person name="Kawai M."/>
            <person name="Futagami T."/>
            <person name="Toyoda A."/>
            <person name="Takaki Y."/>
            <person name="Nishi S."/>
            <person name="Hori S."/>
            <person name="Arai W."/>
            <person name="Tsubouchi T."/>
            <person name="Morono Y."/>
            <person name="Uchiyama I."/>
            <person name="Ito T."/>
            <person name="Fujiyama A."/>
            <person name="Inagaki F."/>
            <person name="Takami H."/>
        </authorList>
    </citation>
    <scope>NUCLEOTIDE SEQUENCE</scope>
    <source>
        <strain evidence="2">Expedition CK06-06</strain>
    </source>
</reference>
<feature type="transmembrane region" description="Helical" evidence="1">
    <location>
        <begin position="33"/>
        <end position="54"/>
    </location>
</feature>
<dbReference type="EMBL" id="BARS01011874">
    <property type="protein sequence ID" value="GAF94702.1"/>
    <property type="molecule type" value="Genomic_DNA"/>
</dbReference>
<proteinExistence type="predicted"/>
<evidence type="ECO:0000256" key="1">
    <source>
        <dbReference type="SAM" id="Phobius"/>
    </source>
</evidence>
<evidence type="ECO:0000313" key="2">
    <source>
        <dbReference type="EMBL" id="GAF94702.1"/>
    </source>
</evidence>
<accession>X0U2S6</accession>
<keyword evidence="1" id="KW-0472">Membrane</keyword>
<feature type="transmembrane region" description="Helical" evidence="1">
    <location>
        <begin position="7"/>
        <end position="27"/>
    </location>
</feature>
<protein>
    <submittedName>
        <fullName evidence="2">Uncharacterized protein</fullName>
    </submittedName>
</protein>
<dbReference type="AlphaFoldDB" id="X0U2S6"/>
<keyword evidence="1" id="KW-0812">Transmembrane</keyword>
<sequence length="71" mass="8367">MQKRYSSMIFIIILVILLFPCYLLAYLDPGTGSYIIQMVLAGIVGTLFVIKIYWKKVKNYFRNLFHSKDKE</sequence>
<comment type="caution">
    <text evidence="2">The sequence shown here is derived from an EMBL/GenBank/DDBJ whole genome shotgun (WGS) entry which is preliminary data.</text>
</comment>
<name>X0U2S6_9ZZZZ</name>
<gene>
    <name evidence="2" type="ORF">S01H1_21423</name>
</gene>